<gene>
    <name evidence="9" type="ORF">AR1Y2_1864</name>
</gene>
<dbReference type="PANTHER" id="PTHR30489:SF0">
    <property type="entry name" value="LIPOPROTEIN-RELEASING SYSTEM TRANSMEMBRANE PROTEIN LOLE"/>
    <property type="match status" value="1"/>
</dbReference>
<dbReference type="KEGG" id="arf:AR1Y2_1864"/>
<dbReference type="Pfam" id="PF02687">
    <property type="entry name" value="FtsX"/>
    <property type="match status" value="2"/>
</dbReference>
<feature type="transmembrane region" description="Helical" evidence="7">
    <location>
        <begin position="20"/>
        <end position="40"/>
    </location>
</feature>
<dbReference type="OrthoDB" id="2011568at2"/>
<proteinExistence type="inferred from homology"/>
<feature type="transmembrane region" description="Helical" evidence="7">
    <location>
        <begin position="354"/>
        <end position="373"/>
    </location>
</feature>
<dbReference type="AlphaFoldDB" id="A0A4P8ICE7"/>
<dbReference type="RefSeq" id="WP_137328719.1">
    <property type="nucleotide sequence ID" value="NZ_CP040058.1"/>
</dbReference>
<keyword evidence="5 7" id="KW-1133">Transmembrane helix</keyword>
<accession>A0A4P8ICE7</accession>
<evidence type="ECO:0000313" key="10">
    <source>
        <dbReference type="Proteomes" id="UP000298653"/>
    </source>
</evidence>
<name>A0A4P8ICE7_9FIRM</name>
<comment type="subcellular location">
    <subcellularLocation>
        <location evidence="1">Cell membrane</location>
        <topology evidence="1">Multi-pass membrane protein</topology>
    </subcellularLocation>
</comment>
<feature type="transmembrane region" description="Helical" evidence="7">
    <location>
        <begin position="748"/>
        <end position="771"/>
    </location>
</feature>
<feature type="transmembrane region" description="Helical" evidence="7">
    <location>
        <begin position="654"/>
        <end position="681"/>
    </location>
</feature>
<evidence type="ECO:0000256" key="2">
    <source>
        <dbReference type="ARBA" id="ARBA00005236"/>
    </source>
</evidence>
<organism evidence="9 10">
    <name type="scientific">Anaerostipes rhamnosivorans</name>
    <dbReference type="NCBI Taxonomy" id="1229621"/>
    <lineage>
        <taxon>Bacteria</taxon>
        <taxon>Bacillati</taxon>
        <taxon>Bacillota</taxon>
        <taxon>Clostridia</taxon>
        <taxon>Lachnospirales</taxon>
        <taxon>Lachnospiraceae</taxon>
        <taxon>Anaerostipes</taxon>
    </lineage>
</organism>
<dbReference type="GO" id="GO:0098797">
    <property type="term" value="C:plasma membrane protein complex"/>
    <property type="evidence" value="ECO:0007669"/>
    <property type="project" value="TreeGrafter"/>
</dbReference>
<reference evidence="9 10" key="1">
    <citation type="submission" date="2019-05" db="EMBL/GenBank/DDBJ databases">
        <title>Complete genome sequencing of Anaerostipes rhamnosivorans.</title>
        <authorList>
            <person name="Bui T.P.N."/>
            <person name="de Vos W.M."/>
        </authorList>
    </citation>
    <scope>NUCLEOTIDE SEQUENCE [LARGE SCALE GENOMIC DNA]</scope>
    <source>
        <strain evidence="9 10">1y2</strain>
    </source>
</reference>
<keyword evidence="10" id="KW-1185">Reference proteome</keyword>
<dbReference type="InterPro" id="IPR051447">
    <property type="entry name" value="Lipoprotein-release_system"/>
</dbReference>
<evidence type="ECO:0000256" key="3">
    <source>
        <dbReference type="ARBA" id="ARBA00022475"/>
    </source>
</evidence>
<protein>
    <submittedName>
        <fullName evidence="9">ABC transporter, permease protein</fullName>
    </submittedName>
</protein>
<evidence type="ECO:0000256" key="1">
    <source>
        <dbReference type="ARBA" id="ARBA00004651"/>
    </source>
</evidence>
<evidence type="ECO:0000259" key="8">
    <source>
        <dbReference type="Pfam" id="PF02687"/>
    </source>
</evidence>
<feature type="transmembrane region" description="Helical" evidence="7">
    <location>
        <begin position="701"/>
        <end position="728"/>
    </location>
</feature>
<evidence type="ECO:0000256" key="7">
    <source>
        <dbReference type="SAM" id="Phobius"/>
    </source>
</evidence>
<feature type="transmembrane region" description="Helical" evidence="7">
    <location>
        <begin position="426"/>
        <end position="446"/>
    </location>
</feature>
<dbReference type="Proteomes" id="UP000298653">
    <property type="component" value="Chromosome"/>
</dbReference>
<keyword evidence="6 7" id="KW-0472">Membrane</keyword>
<evidence type="ECO:0000256" key="6">
    <source>
        <dbReference type="ARBA" id="ARBA00023136"/>
    </source>
</evidence>
<keyword evidence="3" id="KW-1003">Cell membrane</keyword>
<feature type="domain" description="ABC3 transporter permease C-terminal" evidence="8">
    <location>
        <begin position="660"/>
        <end position="776"/>
    </location>
</feature>
<dbReference type="InterPro" id="IPR003838">
    <property type="entry name" value="ABC3_permease_C"/>
</dbReference>
<dbReference type="GO" id="GO:0044874">
    <property type="term" value="P:lipoprotein localization to outer membrane"/>
    <property type="evidence" value="ECO:0007669"/>
    <property type="project" value="TreeGrafter"/>
</dbReference>
<dbReference type="EMBL" id="CP040058">
    <property type="protein sequence ID" value="QCP35318.1"/>
    <property type="molecule type" value="Genomic_DNA"/>
</dbReference>
<evidence type="ECO:0000256" key="5">
    <source>
        <dbReference type="ARBA" id="ARBA00022989"/>
    </source>
</evidence>
<feature type="domain" description="ABC3 transporter permease C-terminal" evidence="8">
    <location>
        <begin position="262"/>
        <end position="380"/>
    </location>
</feature>
<keyword evidence="4 7" id="KW-0812">Transmembrane</keyword>
<feature type="transmembrane region" description="Helical" evidence="7">
    <location>
        <begin position="255"/>
        <end position="279"/>
    </location>
</feature>
<comment type="similarity">
    <text evidence="2">Belongs to the ABC-4 integral membrane protein family. LolC/E subfamily.</text>
</comment>
<sequence length="787" mass="88526">MGIFMVIKNDIRKRKSQTVILILLSLLITLLMTTAVSVLWQSREQYDLMARKVNAPEVINIFTKQQKPEAEKVYQKLKKQTETKSVQKEDILLLGQDNNVRFGGNKWFSNGIIIRAVPGQYTLTEGNLHRKGIFVPVSLQSSEQLKLQDDVTLQMSGQKKKYPIAGFFEDPFLGGAMTGYKQLFLDQETFRELMKSPGAQHYQASLVSLWTKAHAGTTFTDRIKTLNEKTGFSRTGSLYMESSMMKMSSMILTDIFMGLIFLFSLLLLVIMLITIRYLIASSLEDDYKEIGVLNALGYSKRTLVSGKRLYMILLFMLGGAGGCIGSVFTVSPLARYAMDGSGILWHGGVRPVPVLASVTVMAVFVLLVSWLSLKRIYKLSTIQAIRNGKEDIYFKKRYQVPMERLTVLPLPFRMAVKNVSVRLPQYMLLIIVCGFMVFSLVSISALNENMKDIKKTAALFGNTDSDISVSETFTPGTKENDSFEEFMKTMEQEKDVQSVYSSEHEYVDMDGQKMLLSVISRFTDGNYQEPLDGRIPKYDNEMMLTEISSKYLSKNIGDTVQITYEGKEKKYLVVGLYQSSNDGGKIGCMTVEGFRKIFSGYKYHSCEILLKDQSKEQKVIKRIGQIGRKNGLDLKIESVRDQVEEMMSDIQNGILALVVLFYVLCLCMSGFITFLLSMTFLKQQKRDLAIQRSLGYSVRQLRLQFALGFGIIGLSGALLGVLSVGLLTNRMFGALFGSIGITKFHAEITAAGIVTPVISLTVFLIAFSYLISRVIKKYGVRQLSEDV</sequence>
<feature type="transmembrane region" description="Helical" evidence="7">
    <location>
        <begin position="309"/>
        <end position="334"/>
    </location>
</feature>
<evidence type="ECO:0000256" key="4">
    <source>
        <dbReference type="ARBA" id="ARBA00022692"/>
    </source>
</evidence>
<evidence type="ECO:0000313" key="9">
    <source>
        <dbReference type="EMBL" id="QCP35318.1"/>
    </source>
</evidence>
<dbReference type="PANTHER" id="PTHR30489">
    <property type="entry name" value="LIPOPROTEIN-RELEASING SYSTEM TRANSMEMBRANE PROTEIN LOLE"/>
    <property type="match status" value="1"/>
</dbReference>